<organism evidence="8 9">
    <name type="scientific">Stieleria marina</name>
    <dbReference type="NCBI Taxonomy" id="1930275"/>
    <lineage>
        <taxon>Bacteria</taxon>
        <taxon>Pseudomonadati</taxon>
        <taxon>Planctomycetota</taxon>
        <taxon>Planctomycetia</taxon>
        <taxon>Pirellulales</taxon>
        <taxon>Pirellulaceae</taxon>
        <taxon>Stieleria</taxon>
    </lineage>
</organism>
<keyword evidence="9" id="KW-1185">Reference proteome</keyword>
<feature type="region of interest" description="Disordered" evidence="6">
    <location>
        <begin position="743"/>
        <end position="778"/>
    </location>
</feature>
<dbReference type="RefSeq" id="WP_145416190.1">
    <property type="nucleotide sequence ID" value="NZ_CP036526.1"/>
</dbReference>
<evidence type="ECO:0000313" key="9">
    <source>
        <dbReference type="Proteomes" id="UP000319817"/>
    </source>
</evidence>
<dbReference type="InterPro" id="IPR043129">
    <property type="entry name" value="ATPase_NBD"/>
</dbReference>
<dbReference type="PROSITE" id="PS50011">
    <property type="entry name" value="PROTEIN_KINASE_DOM"/>
    <property type="match status" value="1"/>
</dbReference>
<evidence type="ECO:0000259" key="7">
    <source>
        <dbReference type="PROSITE" id="PS50011"/>
    </source>
</evidence>
<keyword evidence="1 8" id="KW-0808">Transferase</keyword>
<feature type="domain" description="Protein kinase" evidence="7">
    <location>
        <begin position="72"/>
        <end position="355"/>
    </location>
</feature>
<dbReference type="SMART" id="SM00220">
    <property type="entry name" value="S_TKc"/>
    <property type="match status" value="1"/>
</dbReference>
<dbReference type="Proteomes" id="UP000319817">
    <property type="component" value="Chromosome"/>
</dbReference>
<dbReference type="InterPro" id="IPR011009">
    <property type="entry name" value="Kinase-like_dom_sf"/>
</dbReference>
<evidence type="ECO:0000256" key="3">
    <source>
        <dbReference type="ARBA" id="ARBA00022777"/>
    </source>
</evidence>
<dbReference type="AlphaFoldDB" id="A0A517NNH8"/>
<dbReference type="EMBL" id="CP036526">
    <property type="protein sequence ID" value="QDT08687.1"/>
    <property type="molecule type" value="Genomic_DNA"/>
</dbReference>
<feature type="compositionally biased region" description="Acidic residues" evidence="6">
    <location>
        <begin position="25"/>
        <end position="36"/>
    </location>
</feature>
<evidence type="ECO:0000256" key="5">
    <source>
        <dbReference type="PROSITE-ProRule" id="PRU10141"/>
    </source>
</evidence>
<dbReference type="Gene3D" id="3.30.420.40">
    <property type="match status" value="2"/>
</dbReference>
<feature type="region of interest" description="Disordered" evidence="6">
    <location>
        <begin position="1"/>
        <end position="36"/>
    </location>
</feature>
<dbReference type="GO" id="GO:0140662">
    <property type="term" value="F:ATP-dependent protein folding chaperone"/>
    <property type="evidence" value="ECO:0007669"/>
    <property type="project" value="InterPro"/>
</dbReference>
<dbReference type="Pfam" id="PF00069">
    <property type="entry name" value="Pkinase"/>
    <property type="match status" value="1"/>
</dbReference>
<dbReference type="Gene3D" id="3.90.640.10">
    <property type="entry name" value="Actin, Chain A, domain 4"/>
    <property type="match status" value="1"/>
</dbReference>
<sequence>MPDSSADENYPINDEPTRDFGGELGGDDGMDFDDVSFDMPLEMASDSALANDQLAKDEEDWQDSVPSQLGGYEIKKLIGKGGMGRVFLAEHLHMRRTVAIKMLPSDRMKDQSAIERFYAEVQAASRLMHPNIVAAFDAGEADGVHYMVMEYVDGYTLTQIVSRKGPLSVGEAASVIRQAALGLLHAHRAGLVHRDVKPGNLMRAADGTIKILDMGLAQLSAPLWTASLGEGGKVTESGIQRTLGEEAKSRKGKLMGTLAYMAPEQLESPEEADPRSDIYSLGAVLHFLLLGKPPYTGEYLDQVYGHRHGEIPDLMQLRDDVDLNFANIFRRMMAKTPGQRYASLDEVIDDLSDYSDTTDAPLWLAEFTQRQTGSEATTHVGGSTSGTTAEVLAIDVGMFYSSAAVATPTGDVTNLPAGGAEDKKSIPLMRMAIASDEGQLLYGVDAMQLRASKPSQVVHCLPMYLGKDKVDREICSQRCPPEVLLAMLFKRIVANAWTKKSAPSAVALTVPASYDQLHRRSILQAAEMAGLKSVRLVDRSVAAVQSLLLSDYGVTELDESLDDYASSDGSSETIAGQLDASVDELILFIGITGQAAEVAVLKRDSLRLQQVFTAGHWHTGSLAWLHRLVDLASEQFVSRHNVDPRKSRKTAAALQLACERAMNSLLLLPMAKITIEINGVSTSVSIFRSQWLEHSADLIAALKKNIADVCKGANVSMQQFSSCVTVGPLMRLAEVRSALFEADTSDASGSDTASGSAKATDSGKADDDPSNSTPPNQPMKFVALERSDIASGAAACLAGELPGRREVAMPPMCVTSQSIGIVVEDTRGRRRILPIMPRGTALPARTNRRLTVGKERDSMTLSLVESSGVNSTDWQSLGRYTFEIEAGHANRLKRTRMIGFELNINGMLLCRAQTPGTPGSTKLSILPAPMLSDDEVATWKKWINDLTN</sequence>
<dbReference type="GO" id="GO:0004674">
    <property type="term" value="F:protein serine/threonine kinase activity"/>
    <property type="evidence" value="ECO:0007669"/>
    <property type="project" value="UniProtKB-EC"/>
</dbReference>
<dbReference type="Gene3D" id="2.60.34.10">
    <property type="entry name" value="Substrate Binding Domain Of DNAk, Chain A, domain 1"/>
    <property type="match status" value="1"/>
</dbReference>
<accession>A0A517NNH8</accession>
<dbReference type="SUPFAM" id="SSF100920">
    <property type="entry name" value="Heat shock protein 70kD (HSP70), peptide-binding domain"/>
    <property type="match status" value="1"/>
</dbReference>
<evidence type="ECO:0000256" key="2">
    <source>
        <dbReference type="ARBA" id="ARBA00022741"/>
    </source>
</evidence>
<evidence type="ECO:0000313" key="8">
    <source>
        <dbReference type="EMBL" id="QDT08687.1"/>
    </source>
</evidence>
<dbReference type="EC" id="2.7.11.1" evidence="8"/>
<gene>
    <name evidence="8" type="primary">prkC_7</name>
    <name evidence="8" type="ORF">K239x_06270</name>
</gene>
<name>A0A517NNH8_9BACT</name>
<dbReference type="SUPFAM" id="SSF56112">
    <property type="entry name" value="Protein kinase-like (PK-like)"/>
    <property type="match status" value="1"/>
</dbReference>
<protein>
    <submittedName>
        <fullName evidence="8">Serine/threonine-protein kinase PrkC</fullName>
        <ecNumber evidence="8">2.7.11.1</ecNumber>
    </submittedName>
</protein>
<feature type="compositionally biased region" description="Low complexity" evidence="6">
    <location>
        <begin position="745"/>
        <end position="760"/>
    </location>
</feature>
<keyword evidence="3 8" id="KW-0418">Kinase</keyword>
<evidence type="ECO:0000256" key="4">
    <source>
        <dbReference type="ARBA" id="ARBA00022840"/>
    </source>
</evidence>
<dbReference type="InterPro" id="IPR013126">
    <property type="entry name" value="Hsp_70_fam"/>
</dbReference>
<dbReference type="Gene3D" id="1.10.510.10">
    <property type="entry name" value="Transferase(Phosphotransferase) domain 1"/>
    <property type="match status" value="1"/>
</dbReference>
<evidence type="ECO:0000256" key="6">
    <source>
        <dbReference type="SAM" id="MobiDB-lite"/>
    </source>
</evidence>
<dbReference type="GO" id="GO:0005524">
    <property type="term" value="F:ATP binding"/>
    <property type="evidence" value="ECO:0007669"/>
    <property type="project" value="UniProtKB-UniRule"/>
</dbReference>
<reference evidence="8 9" key="1">
    <citation type="submission" date="2019-02" db="EMBL/GenBank/DDBJ databases">
        <title>Deep-cultivation of Planctomycetes and their phenomic and genomic characterization uncovers novel biology.</title>
        <authorList>
            <person name="Wiegand S."/>
            <person name="Jogler M."/>
            <person name="Boedeker C."/>
            <person name="Pinto D."/>
            <person name="Vollmers J."/>
            <person name="Rivas-Marin E."/>
            <person name="Kohn T."/>
            <person name="Peeters S.H."/>
            <person name="Heuer A."/>
            <person name="Rast P."/>
            <person name="Oberbeckmann S."/>
            <person name="Bunk B."/>
            <person name="Jeske O."/>
            <person name="Meyerdierks A."/>
            <person name="Storesund J.E."/>
            <person name="Kallscheuer N."/>
            <person name="Luecker S."/>
            <person name="Lage O.M."/>
            <person name="Pohl T."/>
            <person name="Merkel B.J."/>
            <person name="Hornburger P."/>
            <person name="Mueller R.-W."/>
            <person name="Bruemmer F."/>
            <person name="Labrenz M."/>
            <person name="Spormann A.M."/>
            <person name="Op den Camp H."/>
            <person name="Overmann J."/>
            <person name="Amann R."/>
            <person name="Jetten M.S.M."/>
            <person name="Mascher T."/>
            <person name="Medema M.H."/>
            <person name="Devos D.P."/>
            <person name="Kaster A.-K."/>
            <person name="Ovreas L."/>
            <person name="Rohde M."/>
            <person name="Galperin M.Y."/>
            <person name="Jogler C."/>
        </authorList>
    </citation>
    <scope>NUCLEOTIDE SEQUENCE [LARGE SCALE GENOMIC DNA]</scope>
    <source>
        <strain evidence="8 9">K23_9</strain>
    </source>
</reference>
<dbReference type="Pfam" id="PF00012">
    <property type="entry name" value="HSP70"/>
    <property type="match status" value="1"/>
</dbReference>
<feature type="binding site" evidence="5">
    <location>
        <position position="101"/>
    </location>
    <ligand>
        <name>ATP</name>
        <dbReference type="ChEBI" id="CHEBI:30616"/>
    </ligand>
</feature>
<keyword evidence="2 5" id="KW-0547">Nucleotide-binding</keyword>
<dbReference type="PROSITE" id="PS00107">
    <property type="entry name" value="PROTEIN_KINASE_ATP"/>
    <property type="match status" value="1"/>
</dbReference>
<dbReference type="Gene3D" id="3.30.200.20">
    <property type="entry name" value="Phosphorylase Kinase, domain 1"/>
    <property type="match status" value="1"/>
</dbReference>
<dbReference type="CDD" id="cd14014">
    <property type="entry name" value="STKc_PknB_like"/>
    <property type="match status" value="1"/>
</dbReference>
<dbReference type="OrthoDB" id="6111975at2"/>
<dbReference type="SUPFAM" id="SSF53067">
    <property type="entry name" value="Actin-like ATPase domain"/>
    <property type="match status" value="2"/>
</dbReference>
<dbReference type="PANTHER" id="PTHR43289">
    <property type="entry name" value="MITOGEN-ACTIVATED PROTEIN KINASE KINASE KINASE 20-RELATED"/>
    <property type="match status" value="1"/>
</dbReference>
<dbReference type="InterPro" id="IPR029047">
    <property type="entry name" value="HSP70_peptide-bd_sf"/>
</dbReference>
<dbReference type="PANTHER" id="PTHR43289:SF6">
    <property type="entry name" value="SERINE_THREONINE-PROTEIN KINASE NEKL-3"/>
    <property type="match status" value="1"/>
</dbReference>
<proteinExistence type="predicted"/>
<dbReference type="InterPro" id="IPR017441">
    <property type="entry name" value="Protein_kinase_ATP_BS"/>
</dbReference>
<keyword evidence="4 5" id="KW-0067">ATP-binding</keyword>
<evidence type="ECO:0000256" key="1">
    <source>
        <dbReference type="ARBA" id="ARBA00022679"/>
    </source>
</evidence>
<dbReference type="InterPro" id="IPR000719">
    <property type="entry name" value="Prot_kinase_dom"/>
</dbReference>